<evidence type="ECO:0000313" key="2">
    <source>
        <dbReference type="Proteomes" id="UP001162483"/>
    </source>
</evidence>
<dbReference type="Proteomes" id="UP001162483">
    <property type="component" value="Unassembled WGS sequence"/>
</dbReference>
<evidence type="ECO:0000313" key="1">
    <source>
        <dbReference type="EMBL" id="CAI9623393.1"/>
    </source>
</evidence>
<comment type="caution">
    <text evidence="1">The sequence shown here is derived from an EMBL/GenBank/DDBJ whole genome shotgun (WGS) entry which is preliminary data.</text>
</comment>
<name>A0ABN9HR78_9NEOB</name>
<reference evidence="1" key="1">
    <citation type="submission" date="2023-05" db="EMBL/GenBank/DDBJ databases">
        <authorList>
            <person name="Stuckert A."/>
        </authorList>
    </citation>
    <scope>NUCLEOTIDE SEQUENCE</scope>
</reference>
<keyword evidence="2" id="KW-1185">Reference proteome</keyword>
<dbReference type="EMBL" id="CATNWA010021641">
    <property type="protein sequence ID" value="CAI9623393.1"/>
    <property type="molecule type" value="Genomic_DNA"/>
</dbReference>
<accession>A0ABN9HR78</accession>
<protein>
    <submittedName>
        <fullName evidence="1">Uncharacterized protein</fullName>
    </submittedName>
</protein>
<gene>
    <name evidence="1" type="ORF">SPARVUS_LOCUS16460095</name>
</gene>
<sequence>MPTGRGAVLHFAPNLYILGISLKLLCEHLEVSCISSFPSLRNASSIWR</sequence>
<organism evidence="1 2">
    <name type="scientific">Staurois parvus</name>
    <dbReference type="NCBI Taxonomy" id="386267"/>
    <lineage>
        <taxon>Eukaryota</taxon>
        <taxon>Metazoa</taxon>
        <taxon>Chordata</taxon>
        <taxon>Craniata</taxon>
        <taxon>Vertebrata</taxon>
        <taxon>Euteleostomi</taxon>
        <taxon>Amphibia</taxon>
        <taxon>Batrachia</taxon>
        <taxon>Anura</taxon>
        <taxon>Neobatrachia</taxon>
        <taxon>Ranoidea</taxon>
        <taxon>Ranidae</taxon>
        <taxon>Staurois</taxon>
    </lineage>
</organism>
<proteinExistence type="predicted"/>